<keyword evidence="3 7" id="KW-0812">Transmembrane</keyword>
<feature type="transmembrane region" description="Helical" evidence="7">
    <location>
        <begin position="38"/>
        <end position="58"/>
    </location>
</feature>
<sequence>MLGIYLIGLRGALEASLVVCLLAAYLVRTGRREALRPVLAGAGAAVSGCLAFGCVLEFGPRELTFGARALLGGSLSVLAAVLVTWTFFALRRAERYGGREPGAGVVAATAFLAVGREGLETARFLWASVRAAMDEAGSALPLGGLLLGIATAALVGWLCCRGARLLVRPAWFSTAVGGLLVAVAAGMCAYGVRELQTAGVVGGLADLAFDVSGAVPRDGLLGTVVTGVFNFAPDPTVLQITVWALYPVPALALILSPVGFGRSGPSGRVEEQKATDEKAESGAGAGG</sequence>
<dbReference type="EMBL" id="JBHSJD010000001">
    <property type="protein sequence ID" value="MFC5020936.1"/>
    <property type="molecule type" value="Genomic_DNA"/>
</dbReference>
<feature type="compositionally biased region" description="Basic and acidic residues" evidence="6">
    <location>
        <begin position="268"/>
        <end position="280"/>
    </location>
</feature>
<comment type="similarity">
    <text evidence="2">Belongs to the oxidase-dependent Fe transporter (OFeT) (TC 9.A.10.1) family.</text>
</comment>
<keyword evidence="9" id="KW-1185">Reference proteome</keyword>
<comment type="subcellular location">
    <subcellularLocation>
        <location evidence="1">Membrane</location>
        <topology evidence="1">Multi-pass membrane protein</topology>
    </subcellularLocation>
</comment>
<organism evidence="8 9">
    <name type="scientific">Streptomyces coeruleoprunus</name>
    <dbReference type="NCBI Taxonomy" id="285563"/>
    <lineage>
        <taxon>Bacteria</taxon>
        <taxon>Bacillati</taxon>
        <taxon>Actinomycetota</taxon>
        <taxon>Actinomycetes</taxon>
        <taxon>Kitasatosporales</taxon>
        <taxon>Streptomycetaceae</taxon>
        <taxon>Streptomyces</taxon>
    </lineage>
</organism>
<dbReference type="Proteomes" id="UP001595829">
    <property type="component" value="Unassembled WGS sequence"/>
</dbReference>
<evidence type="ECO:0000313" key="8">
    <source>
        <dbReference type="EMBL" id="MFC5020936.1"/>
    </source>
</evidence>
<feature type="transmembrane region" description="Helical" evidence="7">
    <location>
        <begin position="139"/>
        <end position="159"/>
    </location>
</feature>
<accession>A0ABV9X780</accession>
<evidence type="ECO:0000256" key="7">
    <source>
        <dbReference type="SAM" id="Phobius"/>
    </source>
</evidence>
<evidence type="ECO:0000256" key="5">
    <source>
        <dbReference type="ARBA" id="ARBA00023136"/>
    </source>
</evidence>
<gene>
    <name evidence="8" type="ORF">ACFPM3_02080</name>
</gene>
<proteinExistence type="inferred from homology"/>
<feature type="transmembrane region" description="Helical" evidence="7">
    <location>
        <begin position="171"/>
        <end position="192"/>
    </location>
</feature>
<feature type="transmembrane region" description="Helical" evidence="7">
    <location>
        <begin position="240"/>
        <end position="260"/>
    </location>
</feature>
<feature type="transmembrane region" description="Helical" evidence="7">
    <location>
        <begin position="70"/>
        <end position="90"/>
    </location>
</feature>
<keyword evidence="4 7" id="KW-1133">Transmembrane helix</keyword>
<evidence type="ECO:0000256" key="4">
    <source>
        <dbReference type="ARBA" id="ARBA00022989"/>
    </source>
</evidence>
<evidence type="ECO:0000313" key="9">
    <source>
        <dbReference type="Proteomes" id="UP001595829"/>
    </source>
</evidence>
<evidence type="ECO:0000256" key="2">
    <source>
        <dbReference type="ARBA" id="ARBA00008333"/>
    </source>
</evidence>
<dbReference type="PANTHER" id="PTHR31632">
    <property type="entry name" value="IRON TRANSPORTER FTH1"/>
    <property type="match status" value="1"/>
</dbReference>
<feature type="transmembrane region" description="Helical" evidence="7">
    <location>
        <begin position="102"/>
        <end position="119"/>
    </location>
</feature>
<dbReference type="Pfam" id="PF03239">
    <property type="entry name" value="FTR1"/>
    <property type="match status" value="1"/>
</dbReference>
<name>A0ABV9X780_9ACTN</name>
<protein>
    <submittedName>
        <fullName evidence="8">FTR1 family protein</fullName>
    </submittedName>
</protein>
<keyword evidence="5 7" id="KW-0472">Membrane</keyword>
<feature type="transmembrane region" description="Helical" evidence="7">
    <location>
        <begin position="6"/>
        <end position="26"/>
    </location>
</feature>
<reference evidence="9" key="1">
    <citation type="journal article" date="2019" name="Int. J. Syst. Evol. Microbiol.">
        <title>The Global Catalogue of Microorganisms (GCM) 10K type strain sequencing project: providing services to taxonomists for standard genome sequencing and annotation.</title>
        <authorList>
            <consortium name="The Broad Institute Genomics Platform"/>
            <consortium name="The Broad Institute Genome Sequencing Center for Infectious Disease"/>
            <person name="Wu L."/>
            <person name="Ma J."/>
        </authorList>
    </citation>
    <scope>NUCLEOTIDE SEQUENCE [LARGE SCALE GENOMIC DNA]</scope>
    <source>
        <strain evidence="9">CGMCC 4.1648</strain>
    </source>
</reference>
<dbReference type="RefSeq" id="WP_345691959.1">
    <property type="nucleotide sequence ID" value="NZ_BAABIT010000001.1"/>
</dbReference>
<comment type="caution">
    <text evidence="8">The sequence shown here is derived from an EMBL/GenBank/DDBJ whole genome shotgun (WGS) entry which is preliminary data.</text>
</comment>
<dbReference type="InterPro" id="IPR004923">
    <property type="entry name" value="FTR1/Fip1/EfeU"/>
</dbReference>
<evidence type="ECO:0000256" key="3">
    <source>
        <dbReference type="ARBA" id="ARBA00022692"/>
    </source>
</evidence>
<evidence type="ECO:0000256" key="6">
    <source>
        <dbReference type="SAM" id="MobiDB-lite"/>
    </source>
</evidence>
<feature type="region of interest" description="Disordered" evidence="6">
    <location>
        <begin position="264"/>
        <end position="287"/>
    </location>
</feature>
<dbReference type="PANTHER" id="PTHR31632:SF2">
    <property type="entry name" value="PLASMA MEMBRANE IRON PERMEASE"/>
    <property type="match status" value="1"/>
</dbReference>
<evidence type="ECO:0000256" key="1">
    <source>
        <dbReference type="ARBA" id="ARBA00004141"/>
    </source>
</evidence>